<keyword evidence="2" id="KW-1185">Reference proteome</keyword>
<name>A0A164USB2_DAUCS</name>
<dbReference type="EMBL" id="CP093351">
    <property type="protein sequence ID" value="WOH13734.1"/>
    <property type="molecule type" value="Genomic_DNA"/>
</dbReference>
<proteinExistence type="predicted"/>
<evidence type="ECO:0000313" key="2">
    <source>
        <dbReference type="Proteomes" id="UP000077755"/>
    </source>
</evidence>
<organism evidence="1 2">
    <name type="scientific">Daucus carota subsp. sativus</name>
    <name type="common">Carrot</name>
    <dbReference type="NCBI Taxonomy" id="79200"/>
    <lineage>
        <taxon>Eukaryota</taxon>
        <taxon>Viridiplantae</taxon>
        <taxon>Streptophyta</taxon>
        <taxon>Embryophyta</taxon>
        <taxon>Tracheophyta</taxon>
        <taxon>Spermatophyta</taxon>
        <taxon>Magnoliopsida</taxon>
        <taxon>eudicotyledons</taxon>
        <taxon>Gunneridae</taxon>
        <taxon>Pentapetalae</taxon>
        <taxon>asterids</taxon>
        <taxon>campanulids</taxon>
        <taxon>Apiales</taxon>
        <taxon>Apiaceae</taxon>
        <taxon>Apioideae</taxon>
        <taxon>Scandiceae</taxon>
        <taxon>Daucinae</taxon>
        <taxon>Daucus</taxon>
        <taxon>Daucus sect. Daucus</taxon>
    </lineage>
</organism>
<dbReference type="Gramene" id="KZM89287">
    <property type="protein sequence ID" value="KZM89287"/>
    <property type="gene ID" value="DCAR_026362"/>
</dbReference>
<reference evidence="1" key="2">
    <citation type="submission" date="2022-03" db="EMBL/GenBank/DDBJ databases">
        <title>Draft title - Genomic analysis of global carrot germplasm unveils the trajectory of domestication and the origin of high carotenoid orange carrot.</title>
        <authorList>
            <person name="Iorizzo M."/>
            <person name="Ellison S."/>
            <person name="Senalik D."/>
            <person name="Macko-Podgorni A."/>
            <person name="Grzebelus D."/>
            <person name="Bostan H."/>
            <person name="Rolling W."/>
            <person name="Curaba J."/>
            <person name="Simon P."/>
        </authorList>
    </citation>
    <scope>NUCLEOTIDE SEQUENCE</scope>
    <source>
        <tissue evidence="1">Leaf</tissue>
    </source>
</reference>
<accession>A0A164USB2</accession>
<gene>
    <name evidence="1" type="ORF">DCAR_0933245</name>
</gene>
<sequence length="67" mass="7090">MHGLEKEVPVKQYNTVVGGVAIGSAKFVKNGHVVITTAPLNKARYAAMLKVGEKQAQPPTEDAEKSG</sequence>
<protein>
    <submittedName>
        <fullName evidence="1">Uncharacterized protein</fullName>
    </submittedName>
</protein>
<evidence type="ECO:0000313" key="1">
    <source>
        <dbReference type="EMBL" id="WOH13734.1"/>
    </source>
</evidence>
<reference evidence="1" key="1">
    <citation type="journal article" date="2016" name="Nat. Genet.">
        <title>A high-quality carrot genome assembly provides new insights into carotenoid accumulation and asterid genome evolution.</title>
        <authorList>
            <person name="Iorizzo M."/>
            <person name="Ellison S."/>
            <person name="Senalik D."/>
            <person name="Zeng P."/>
            <person name="Satapoomin P."/>
            <person name="Huang J."/>
            <person name="Bowman M."/>
            <person name="Iovene M."/>
            <person name="Sanseverino W."/>
            <person name="Cavagnaro P."/>
            <person name="Yildiz M."/>
            <person name="Macko-Podgorni A."/>
            <person name="Moranska E."/>
            <person name="Grzebelus E."/>
            <person name="Grzebelus D."/>
            <person name="Ashrafi H."/>
            <person name="Zheng Z."/>
            <person name="Cheng S."/>
            <person name="Spooner D."/>
            <person name="Van Deynze A."/>
            <person name="Simon P."/>
        </authorList>
    </citation>
    <scope>NUCLEOTIDE SEQUENCE</scope>
    <source>
        <tissue evidence="1">Leaf</tissue>
    </source>
</reference>
<dbReference type="Proteomes" id="UP000077755">
    <property type="component" value="Chromosome 9"/>
</dbReference>
<dbReference type="AlphaFoldDB" id="A0A164USB2"/>